<keyword evidence="7 10" id="KW-0573">Peptidoglycan synthesis</keyword>
<dbReference type="GO" id="GO:0051301">
    <property type="term" value="P:cell division"/>
    <property type="evidence" value="ECO:0007669"/>
    <property type="project" value="UniProtKB-KW"/>
</dbReference>
<name>A0A2D2B0N1_9CAUL</name>
<keyword evidence="6 10" id="KW-0133">Cell shape</keyword>
<dbReference type="AlphaFoldDB" id="A0A2D2B0N1"/>
<evidence type="ECO:0000256" key="1">
    <source>
        <dbReference type="ARBA" id="ARBA00022490"/>
    </source>
</evidence>
<keyword evidence="8 10" id="KW-0131">Cell cycle</keyword>
<dbReference type="EC" id="6.3.2.10" evidence="10 11"/>
<keyword evidence="16" id="KW-1185">Reference proteome</keyword>
<dbReference type="InterPro" id="IPR013221">
    <property type="entry name" value="Mur_ligase_cen"/>
</dbReference>
<dbReference type="OrthoDB" id="9800958at2"/>
<accession>A0A2D2B0N1</accession>
<feature type="domain" description="Mur ligase N-terminal catalytic" evidence="12">
    <location>
        <begin position="26"/>
        <end position="72"/>
    </location>
</feature>
<reference evidence="15 16" key="1">
    <citation type="submission" date="2017-10" db="EMBL/GenBank/DDBJ databases">
        <title>Genome sequence of Caulobacter mirabilis FWC38.</title>
        <authorList>
            <person name="Fiebig A."/>
            <person name="Crosson S."/>
        </authorList>
    </citation>
    <scope>NUCLEOTIDE SEQUENCE [LARGE SCALE GENOMIC DNA]</scope>
    <source>
        <strain evidence="15 16">FWC 38</strain>
    </source>
</reference>
<dbReference type="InterPro" id="IPR051046">
    <property type="entry name" value="MurCDEF_CellWall_CoF430Synth"/>
</dbReference>
<dbReference type="Pfam" id="PF08245">
    <property type="entry name" value="Mur_ligase_M"/>
    <property type="match status" value="1"/>
</dbReference>
<feature type="domain" description="Mur ligase central" evidence="14">
    <location>
        <begin position="104"/>
        <end position="292"/>
    </location>
</feature>
<dbReference type="GO" id="GO:0008360">
    <property type="term" value="P:regulation of cell shape"/>
    <property type="evidence" value="ECO:0007669"/>
    <property type="project" value="UniProtKB-KW"/>
</dbReference>
<dbReference type="GO" id="GO:0047480">
    <property type="term" value="F:UDP-N-acetylmuramoyl-tripeptide-D-alanyl-D-alanine ligase activity"/>
    <property type="evidence" value="ECO:0007669"/>
    <property type="project" value="UniProtKB-UniRule"/>
</dbReference>
<dbReference type="Pfam" id="PF02875">
    <property type="entry name" value="Mur_ligase_C"/>
    <property type="match status" value="1"/>
</dbReference>
<evidence type="ECO:0000256" key="6">
    <source>
        <dbReference type="ARBA" id="ARBA00022960"/>
    </source>
</evidence>
<comment type="catalytic activity">
    <reaction evidence="10 11">
        <text>D-alanyl-D-alanine + UDP-N-acetyl-alpha-D-muramoyl-L-alanyl-gamma-D-glutamyl-meso-2,6-diaminopimelate + ATP = UDP-N-acetyl-alpha-D-muramoyl-L-alanyl-gamma-D-glutamyl-meso-2,6-diaminopimeloyl-D-alanyl-D-alanine + ADP + phosphate + H(+)</text>
        <dbReference type="Rhea" id="RHEA:28374"/>
        <dbReference type="ChEBI" id="CHEBI:15378"/>
        <dbReference type="ChEBI" id="CHEBI:30616"/>
        <dbReference type="ChEBI" id="CHEBI:43474"/>
        <dbReference type="ChEBI" id="CHEBI:57822"/>
        <dbReference type="ChEBI" id="CHEBI:61386"/>
        <dbReference type="ChEBI" id="CHEBI:83905"/>
        <dbReference type="ChEBI" id="CHEBI:456216"/>
        <dbReference type="EC" id="6.3.2.10"/>
    </reaction>
</comment>
<dbReference type="InterPro" id="IPR036615">
    <property type="entry name" value="Mur_ligase_C_dom_sf"/>
</dbReference>
<evidence type="ECO:0000256" key="11">
    <source>
        <dbReference type="RuleBase" id="RU004136"/>
    </source>
</evidence>
<gene>
    <name evidence="10" type="primary">murF</name>
    <name evidence="15" type="ORF">CSW64_16080</name>
</gene>
<evidence type="ECO:0000256" key="10">
    <source>
        <dbReference type="HAMAP-Rule" id="MF_02019"/>
    </source>
</evidence>
<keyword evidence="2 10" id="KW-0436">Ligase</keyword>
<dbReference type="EMBL" id="CP024201">
    <property type="protein sequence ID" value="ATQ43804.1"/>
    <property type="molecule type" value="Genomic_DNA"/>
</dbReference>
<dbReference type="SUPFAM" id="SSF53623">
    <property type="entry name" value="MurD-like peptide ligases, catalytic domain"/>
    <property type="match status" value="1"/>
</dbReference>
<dbReference type="InterPro" id="IPR004101">
    <property type="entry name" value="Mur_ligase_C"/>
</dbReference>
<dbReference type="Gene3D" id="3.90.190.20">
    <property type="entry name" value="Mur ligase, C-terminal domain"/>
    <property type="match status" value="1"/>
</dbReference>
<dbReference type="InterPro" id="IPR005863">
    <property type="entry name" value="UDP-N-AcMur_synth"/>
</dbReference>
<organism evidence="15 16">
    <name type="scientific">Caulobacter mirabilis</name>
    <dbReference type="NCBI Taxonomy" id="69666"/>
    <lineage>
        <taxon>Bacteria</taxon>
        <taxon>Pseudomonadati</taxon>
        <taxon>Pseudomonadota</taxon>
        <taxon>Alphaproteobacteria</taxon>
        <taxon>Caulobacterales</taxon>
        <taxon>Caulobacteraceae</taxon>
        <taxon>Caulobacter</taxon>
    </lineage>
</organism>
<evidence type="ECO:0000256" key="3">
    <source>
        <dbReference type="ARBA" id="ARBA00022618"/>
    </source>
</evidence>
<evidence type="ECO:0000259" key="13">
    <source>
        <dbReference type="Pfam" id="PF02875"/>
    </source>
</evidence>
<dbReference type="GO" id="GO:0008766">
    <property type="term" value="F:UDP-N-acetylmuramoylalanyl-D-glutamyl-2,6-diaminopimelate-D-alanyl-D-alanine ligase activity"/>
    <property type="evidence" value="ECO:0007669"/>
    <property type="project" value="RHEA"/>
</dbReference>
<dbReference type="SUPFAM" id="SSF63418">
    <property type="entry name" value="MurE/MurF N-terminal domain"/>
    <property type="match status" value="1"/>
</dbReference>
<protein>
    <recommendedName>
        <fullName evidence="10 11">UDP-N-acetylmuramoyl-tripeptide--D-alanyl-D-alanine ligase</fullName>
        <ecNumber evidence="10 11">6.3.2.10</ecNumber>
    </recommendedName>
    <alternativeName>
        <fullName evidence="10">D-alanyl-D-alanine-adding enzyme</fullName>
    </alternativeName>
</protein>
<dbReference type="GO" id="GO:0005524">
    <property type="term" value="F:ATP binding"/>
    <property type="evidence" value="ECO:0007669"/>
    <property type="project" value="UniProtKB-UniRule"/>
</dbReference>
<dbReference type="InterPro" id="IPR036565">
    <property type="entry name" value="Mur-like_cat_sf"/>
</dbReference>
<feature type="domain" description="Mur ligase C-terminal" evidence="13">
    <location>
        <begin position="330"/>
        <end position="441"/>
    </location>
</feature>
<feature type="binding site" evidence="10">
    <location>
        <begin position="106"/>
        <end position="112"/>
    </location>
    <ligand>
        <name>ATP</name>
        <dbReference type="ChEBI" id="CHEBI:30616"/>
    </ligand>
</feature>
<evidence type="ECO:0000256" key="8">
    <source>
        <dbReference type="ARBA" id="ARBA00023306"/>
    </source>
</evidence>
<dbReference type="GO" id="GO:0005737">
    <property type="term" value="C:cytoplasm"/>
    <property type="evidence" value="ECO:0007669"/>
    <property type="project" value="UniProtKB-SubCell"/>
</dbReference>
<dbReference type="Proteomes" id="UP000228945">
    <property type="component" value="Chromosome"/>
</dbReference>
<dbReference type="Pfam" id="PF01225">
    <property type="entry name" value="Mur_ligase"/>
    <property type="match status" value="1"/>
</dbReference>
<keyword evidence="4 10" id="KW-0547">Nucleotide-binding</keyword>
<dbReference type="PANTHER" id="PTHR43024:SF1">
    <property type="entry name" value="UDP-N-ACETYLMURAMOYL-TRIPEPTIDE--D-ALANYL-D-ALANINE LIGASE"/>
    <property type="match status" value="1"/>
</dbReference>
<sequence length="463" mass="47762">MAEPLWTSDEIGAATGGRVVAGPFAVSGVSIDSRSVEPGDLFVALAGARDGHEFAAGALASGAAAVLARKPVQGPHVLVEDTLGALEKLGVAARDRSPARRAAITGSVGKTSVTQAVAAGLALAGRWHSSVKSYNNHIGVPLTLARMPRDTERAVFEIGMNHADEIGPLSRFVQPDVVAITTVGPVHIENFPNGERGVALAKAEIFQGLKPGGVAVLNADNVWFDLLREEAGKVGARVRSFGTGEDADARLLAFEPADGRVRVRALVDGETLSFPLRQTGLHWGLNSLCVLLTLEAMDVSRDTALAALEGFAPLAGRGAEKTVAIPGGVFTLIDESYNANPISMEAAFRTLGARAAPGRRIVALTDMLELGEQAPSFHAGLAAPIEAADVDLVFAAGPMMKSLWDALPPTRRGGYAETAAQLAPLVASAVEPGDLVMVKGSNGSRAGVIAAALAALDHAGDKA</sequence>
<comment type="function">
    <text evidence="10 11">Involved in cell wall formation. Catalyzes the final step in the synthesis of UDP-N-acetylmuramoyl-pentapeptide, the precursor of murein.</text>
</comment>
<keyword evidence="3 10" id="KW-0132">Cell division</keyword>
<dbReference type="NCBIfam" id="TIGR01143">
    <property type="entry name" value="murF"/>
    <property type="match status" value="1"/>
</dbReference>
<dbReference type="RefSeq" id="WP_099623052.1">
    <property type="nucleotide sequence ID" value="NZ_CP024201.1"/>
</dbReference>
<dbReference type="UniPathway" id="UPA00219"/>
<dbReference type="InterPro" id="IPR000713">
    <property type="entry name" value="Mur_ligase_N"/>
</dbReference>
<comment type="subcellular location">
    <subcellularLocation>
        <location evidence="10 11">Cytoplasm</location>
    </subcellularLocation>
</comment>
<keyword evidence="5 10" id="KW-0067">ATP-binding</keyword>
<dbReference type="Gene3D" id="3.40.1390.10">
    <property type="entry name" value="MurE/MurF, N-terminal domain"/>
    <property type="match status" value="1"/>
</dbReference>
<evidence type="ECO:0000256" key="2">
    <source>
        <dbReference type="ARBA" id="ARBA00022598"/>
    </source>
</evidence>
<evidence type="ECO:0000256" key="4">
    <source>
        <dbReference type="ARBA" id="ARBA00022741"/>
    </source>
</evidence>
<dbReference type="GO" id="GO:0071555">
    <property type="term" value="P:cell wall organization"/>
    <property type="evidence" value="ECO:0007669"/>
    <property type="project" value="UniProtKB-KW"/>
</dbReference>
<comment type="pathway">
    <text evidence="10 11">Cell wall biogenesis; peptidoglycan biosynthesis.</text>
</comment>
<dbReference type="Gene3D" id="3.40.1190.10">
    <property type="entry name" value="Mur-like, catalytic domain"/>
    <property type="match status" value="1"/>
</dbReference>
<evidence type="ECO:0000256" key="5">
    <source>
        <dbReference type="ARBA" id="ARBA00022840"/>
    </source>
</evidence>
<keyword evidence="1 10" id="KW-0963">Cytoplasm</keyword>
<evidence type="ECO:0000256" key="7">
    <source>
        <dbReference type="ARBA" id="ARBA00022984"/>
    </source>
</evidence>
<evidence type="ECO:0000313" key="15">
    <source>
        <dbReference type="EMBL" id="ATQ43804.1"/>
    </source>
</evidence>
<comment type="similarity">
    <text evidence="10">Belongs to the MurCDEF family. MurF subfamily.</text>
</comment>
<keyword evidence="9 10" id="KW-0961">Cell wall biogenesis/degradation</keyword>
<dbReference type="HAMAP" id="MF_02019">
    <property type="entry name" value="MurF"/>
    <property type="match status" value="1"/>
</dbReference>
<proteinExistence type="inferred from homology"/>
<dbReference type="GO" id="GO:0009252">
    <property type="term" value="P:peptidoglycan biosynthetic process"/>
    <property type="evidence" value="ECO:0007669"/>
    <property type="project" value="UniProtKB-UniRule"/>
</dbReference>
<dbReference type="SUPFAM" id="SSF53244">
    <property type="entry name" value="MurD-like peptide ligases, peptide-binding domain"/>
    <property type="match status" value="1"/>
</dbReference>
<dbReference type="PANTHER" id="PTHR43024">
    <property type="entry name" value="UDP-N-ACETYLMURAMOYL-TRIPEPTIDE--D-ALANYL-D-ALANINE LIGASE"/>
    <property type="match status" value="1"/>
</dbReference>
<dbReference type="InterPro" id="IPR035911">
    <property type="entry name" value="MurE/MurF_N"/>
</dbReference>
<evidence type="ECO:0000313" key="16">
    <source>
        <dbReference type="Proteomes" id="UP000228945"/>
    </source>
</evidence>
<dbReference type="KEGG" id="cmb:CSW64_16080"/>
<evidence type="ECO:0000256" key="9">
    <source>
        <dbReference type="ARBA" id="ARBA00023316"/>
    </source>
</evidence>
<evidence type="ECO:0000259" key="12">
    <source>
        <dbReference type="Pfam" id="PF01225"/>
    </source>
</evidence>
<evidence type="ECO:0000259" key="14">
    <source>
        <dbReference type="Pfam" id="PF08245"/>
    </source>
</evidence>